<dbReference type="Proteomes" id="UP000790377">
    <property type="component" value="Unassembled WGS sequence"/>
</dbReference>
<sequence length="438" mass="46826">MSLSSIKTPLSSATQLSIGNIDPVNKEVSDLKPETISVDTQLVDGGPRGYLTTLGAFLACFATFGQVNAFGSYQAWYAEHQLSSYSSSEISWIGSVQLWALFFSSAFIGRLFDAYGPKALLLSGTVVYVFSIMITSIASRYYEFMIAQGLIFGVGAGLVYSPAVSATATHFIRYRATATSLAMAGGGVGGVVFPILFQHLSEKMGFAWAIRISGFISLACCFVSCITISSRLQPQKPGPWVDTTSFRDVKFMIQTAGFCVSCFGLFVPWTYIVQYAQSRSISPALSFVVLSVLNGAGMFGRLAPGYAADKLGRFNTMVPSMFLTGLVCVTLWFNAHDFPTLVAFAVLYGIFGGAVMGLDVACVAEISQIDQIGARVGMTYAFASFPCLVGSPIAGALLSVEREGFNALIIYTGVASLVASGLFLTVRLMINRSMLAVV</sequence>
<protein>
    <submittedName>
        <fullName evidence="1">MFS general substrate transporter</fullName>
    </submittedName>
</protein>
<accession>A0ACB8A9I3</accession>
<name>A0ACB8A9I3_9AGAM</name>
<gene>
    <name evidence="1" type="ORF">BJ138DRAFT_1009475</name>
</gene>
<proteinExistence type="predicted"/>
<dbReference type="EMBL" id="MU267726">
    <property type="protein sequence ID" value="KAH7910119.1"/>
    <property type="molecule type" value="Genomic_DNA"/>
</dbReference>
<organism evidence="1 2">
    <name type="scientific">Hygrophoropsis aurantiaca</name>
    <dbReference type="NCBI Taxonomy" id="72124"/>
    <lineage>
        <taxon>Eukaryota</taxon>
        <taxon>Fungi</taxon>
        <taxon>Dikarya</taxon>
        <taxon>Basidiomycota</taxon>
        <taxon>Agaricomycotina</taxon>
        <taxon>Agaricomycetes</taxon>
        <taxon>Agaricomycetidae</taxon>
        <taxon>Boletales</taxon>
        <taxon>Coniophorineae</taxon>
        <taxon>Hygrophoropsidaceae</taxon>
        <taxon>Hygrophoropsis</taxon>
    </lineage>
</organism>
<keyword evidence="2" id="KW-1185">Reference proteome</keyword>
<comment type="caution">
    <text evidence="1">The sequence shown here is derived from an EMBL/GenBank/DDBJ whole genome shotgun (WGS) entry which is preliminary data.</text>
</comment>
<evidence type="ECO:0000313" key="1">
    <source>
        <dbReference type="EMBL" id="KAH7910119.1"/>
    </source>
</evidence>
<reference evidence="1" key="1">
    <citation type="journal article" date="2021" name="New Phytol.">
        <title>Evolutionary innovations through gain and loss of genes in the ectomycorrhizal Boletales.</title>
        <authorList>
            <person name="Wu G."/>
            <person name="Miyauchi S."/>
            <person name="Morin E."/>
            <person name="Kuo A."/>
            <person name="Drula E."/>
            <person name="Varga T."/>
            <person name="Kohler A."/>
            <person name="Feng B."/>
            <person name="Cao Y."/>
            <person name="Lipzen A."/>
            <person name="Daum C."/>
            <person name="Hundley H."/>
            <person name="Pangilinan J."/>
            <person name="Johnson J."/>
            <person name="Barry K."/>
            <person name="LaButti K."/>
            <person name="Ng V."/>
            <person name="Ahrendt S."/>
            <person name="Min B."/>
            <person name="Choi I.G."/>
            <person name="Park H."/>
            <person name="Plett J.M."/>
            <person name="Magnuson J."/>
            <person name="Spatafora J.W."/>
            <person name="Nagy L.G."/>
            <person name="Henrissat B."/>
            <person name="Grigoriev I.V."/>
            <person name="Yang Z.L."/>
            <person name="Xu J."/>
            <person name="Martin F.M."/>
        </authorList>
    </citation>
    <scope>NUCLEOTIDE SEQUENCE</scope>
    <source>
        <strain evidence="1">ATCC 28755</strain>
    </source>
</reference>
<evidence type="ECO:0000313" key="2">
    <source>
        <dbReference type="Proteomes" id="UP000790377"/>
    </source>
</evidence>